<comment type="similarity">
    <text evidence="1 3">Belongs to the NDK family.</text>
</comment>
<evidence type="ECO:0000259" key="5">
    <source>
        <dbReference type="SMART" id="SM00562"/>
    </source>
</evidence>
<dbReference type="Gene3D" id="3.30.70.141">
    <property type="entry name" value="Nucleoside diphosphate kinase-like domain"/>
    <property type="match status" value="1"/>
</dbReference>
<dbReference type="Pfam" id="PF00334">
    <property type="entry name" value="NDK"/>
    <property type="match status" value="1"/>
</dbReference>
<dbReference type="InterPro" id="IPR034907">
    <property type="entry name" value="NDK-like_dom"/>
</dbReference>
<evidence type="ECO:0000256" key="2">
    <source>
        <dbReference type="ARBA" id="ARBA00017632"/>
    </source>
</evidence>
<dbReference type="GO" id="GO:0003341">
    <property type="term" value="P:cilium movement"/>
    <property type="evidence" value="ECO:0007669"/>
    <property type="project" value="TreeGrafter"/>
</dbReference>
<dbReference type="InterPro" id="IPR036850">
    <property type="entry name" value="NDK-like_dom_sf"/>
</dbReference>
<feature type="compositionally biased region" description="Low complexity" evidence="4">
    <location>
        <begin position="503"/>
        <end position="520"/>
    </location>
</feature>
<feature type="compositionally biased region" description="Polar residues" evidence="4">
    <location>
        <begin position="44"/>
        <end position="60"/>
    </location>
</feature>
<name>A8NQ36_COPC7</name>
<dbReference type="SUPFAM" id="SSF54919">
    <property type="entry name" value="Nucleoside diphosphate kinase, NDK"/>
    <property type="match status" value="1"/>
</dbReference>
<evidence type="ECO:0000313" key="6">
    <source>
        <dbReference type="EMBL" id="EAU86440.1"/>
    </source>
</evidence>
<evidence type="ECO:0000256" key="1">
    <source>
        <dbReference type="ARBA" id="ARBA00008142"/>
    </source>
</evidence>
<organism evidence="6 7">
    <name type="scientific">Coprinopsis cinerea (strain Okayama-7 / 130 / ATCC MYA-4618 / FGSC 9003)</name>
    <name type="common">Inky cap fungus</name>
    <name type="synonym">Hormographiella aspergillata</name>
    <dbReference type="NCBI Taxonomy" id="240176"/>
    <lineage>
        <taxon>Eukaryota</taxon>
        <taxon>Fungi</taxon>
        <taxon>Dikarya</taxon>
        <taxon>Basidiomycota</taxon>
        <taxon>Agaricomycotina</taxon>
        <taxon>Agaricomycetes</taxon>
        <taxon>Agaricomycetidae</taxon>
        <taxon>Agaricales</taxon>
        <taxon>Agaricineae</taxon>
        <taxon>Psathyrellaceae</taxon>
        <taxon>Coprinopsis</taxon>
    </lineage>
</organism>
<evidence type="ECO:0000256" key="3">
    <source>
        <dbReference type="PROSITE-ProRule" id="PRU00706"/>
    </source>
</evidence>
<feature type="compositionally biased region" description="Polar residues" evidence="4">
    <location>
        <begin position="431"/>
        <end position="446"/>
    </location>
</feature>
<evidence type="ECO:0000313" key="7">
    <source>
        <dbReference type="Proteomes" id="UP000001861"/>
    </source>
</evidence>
<feature type="region of interest" description="Disordered" evidence="4">
    <location>
        <begin position="1"/>
        <end position="60"/>
    </location>
</feature>
<dbReference type="RefSeq" id="XP_001835472.1">
    <property type="nucleotide sequence ID" value="XM_001835420.1"/>
</dbReference>
<feature type="compositionally biased region" description="Polar residues" evidence="4">
    <location>
        <begin position="237"/>
        <end position="256"/>
    </location>
</feature>
<gene>
    <name evidence="6" type="ORF">CC1G_05434</name>
</gene>
<protein>
    <recommendedName>
        <fullName evidence="2">Nucleoside diphosphate kinase</fullName>
    </recommendedName>
</protein>
<dbReference type="OrthoDB" id="2162449at2759"/>
<accession>A8NQ36</accession>
<keyword evidence="7" id="KW-1185">Reference proteome</keyword>
<feature type="compositionally biased region" description="Low complexity" evidence="4">
    <location>
        <begin position="356"/>
        <end position="365"/>
    </location>
</feature>
<dbReference type="GO" id="GO:0005929">
    <property type="term" value="C:cilium"/>
    <property type="evidence" value="ECO:0007669"/>
    <property type="project" value="TreeGrafter"/>
</dbReference>
<reference evidence="6 7" key="1">
    <citation type="journal article" date="2010" name="Proc. Natl. Acad. Sci. U.S.A.">
        <title>Insights into evolution of multicellular fungi from the assembled chromosomes of the mushroom Coprinopsis cinerea (Coprinus cinereus).</title>
        <authorList>
            <person name="Stajich J.E."/>
            <person name="Wilke S.K."/>
            <person name="Ahren D."/>
            <person name="Au C.H."/>
            <person name="Birren B.W."/>
            <person name="Borodovsky M."/>
            <person name="Burns C."/>
            <person name="Canback B."/>
            <person name="Casselton L.A."/>
            <person name="Cheng C.K."/>
            <person name="Deng J."/>
            <person name="Dietrich F.S."/>
            <person name="Fargo D.C."/>
            <person name="Farman M.L."/>
            <person name="Gathman A.C."/>
            <person name="Goldberg J."/>
            <person name="Guigo R."/>
            <person name="Hoegger P.J."/>
            <person name="Hooker J.B."/>
            <person name="Huggins A."/>
            <person name="James T.Y."/>
            <person name="Kamada T."/>
            <person name="Kilaru S."/>
            <person name="Kodira C."/>
            <person name="Kues U."/>
            <person name="Kupfer D."/>
            <person name="Kwan H.S."/>
            <person name="Lomsadze A."/>
            <person name="Li W."/>
            <person name="Lilly W.W."/>
            <person name="Ma L.J."/>
            <person name="Mackey A.J."/>
            <person name="Manning G."/>
            <person name="Martin F."/>
            <person name="Muraguchi H."/>
            <person name="Natvig D.O."/>
            <person name="Palmerini H."/>
            <person name="Ramesh M.A."/>
            <person name="Rehmeyer C.J."/>
            <person name="Roe B.A."/>
            <person name="Shenoy N."/>
            <person name="Stanke M."/>
            <person name="Ter-Hovhannisyan V."/>
            <person name="Tunlid A."/>
            <person name="Velagapudi R."/>
            <person name="Vision T.J."/>
            <person name="Zeng Q."/>
            <person name="Zolan M.E."/>
            <person name="Pukkila P.J."/>
        </authorList>
    </citation>
    <scope>NUCLEOTIDE SEQUENCE [LARGE SCALE GENOMIC DNA]</scope>
    <source>
        <strain evidence="7">Okayama-7 / 130 / ATCC MYA-4618 / FGSC 9003</strain>
    </source>
</reference>
<evidence type="ECO:0000256" key="4">
    <source>
        <dbReference type="SAM" id="MobiDB-lite"/>
    </source>
</evidence>
<feature type="region of interest" description="Disordered" evidence="4">
    <location>
        <begin position="351"/>
        <end position="550"/>
    </location>
</feature>
<dbReference type="InParanoid" id="A8NQ36"/>
<dbReference type="Proteomes" id="UP000001861">
    <property type="component" value="Unassembled WGS sequence"/>
</dbReference>
<sequence length="593" mass="62095">MASPNGYNGHDEDETIHGLPQQMQNGLLLGDGGDAGYYDEDQPQQHLQTPSQPHSAYSSPARNVPITRTVAIIKNHALQHRFEIERRIQEASFEIVKERQMEFDTETDPETLEEIFGEDALVSLSEGPVWVYVLERRRAVEVWQTLMGPRDPAIAQHEAPNSLRALYGLSDTQNALMGSPDSQTAEIQIQALFASSPPFPASDLPPEDEEYQGVTAAGLEALNAHTDEGYAGGYGPSSVTNPSAAGSQSTKLTANGTPAFRARPVPVTTHKPDIVPRMTKAAALRAGIPVEQLGPSTSAPRKPIPKERQAETFKNVPGHKRSETISVASTAAPAIAPRMTRAVSLRLGKAAGGAGPVVAPPVRRAATTDDAERKKVSANTFEGVPGHKRRETISVASVRPPTVAPRLNKSAALRAQKDSVAPPTAFKGPSRPSTISRSNSVGTVSPPTAAPPLRSRPSSQASGAISRPPPSSFSSTRAAGPRASSAIGMRSRPSSVLGTSKANGVNGTSNTTTNTTSSAGGSDGSDKPAPAAKPRPRPSSIGAPTIAPRTNKSAALRAAKKEAEAQAAAALAAKNAKRGVRPPPSSFKAVSAT</sequence>
<dbReference type="EMBL" id="AACS02000008">
    <property type="protein sequence ID" value="EAU86440.1"/>
    <property type="molecule type" value="Genomic_DNA"/>
</dbReference>
<dbReference type="PANTHER" id="PTHR46161:SF1">
    <property type="entry name" value="NUCLEOSIDE DIPHOSPHATE KINASE HOMOLOG 5"/>
    <property type="match status" value="1"/>
</dbReference>
<feature type="compositionally biased region" description="Basic and acidic residues" evidence="4">
    <location>
        <begin position="366"/>
        <end position="375"/>
    </location>
</feature>
<dbReference type="STRING" id="240176.A8NQ36"/>
<comment type="caution">
    <text evidence="6">The sequence shown here is derived from an EMBL/GenBank/DDBJ whole genome shotgun (WGS) entry which is preliminary data.</text>
</comment>
<dbReference type="eggNOG" id="KOG0888">
    <property type="taxonomic scope" value="Eukaryota"/>
</dbReference>
<dbReference type="PANTHER" id="PTHR46161">
    <property type="entry name" value="NUCLEOSIDE DIPHOSPHATE KINASE"/>
    <property type="match status" value="1"/>
</dbReference>
<comment type="caution">
    <text evidence="3">Lacks conserved residue(s) required for the propagation of feature annotation.</text>
</comment>
<dbReference type="OMA" id="PSSFMFR"/>
<feature type="compositionally biased region" description="Polar residues" evidence="4">
    <location>
        <begin position="492"/>
        <end position="502"/>
    </location>
</feature>
<dbReference type="GeneID" id="6012004"/>
<dbReference type="VEuPathDB" id="FungiDB:CC1G_05434"/>
<dbReference type="SMART" id="SM00562">
    <property type="entry name" value="NDK"/>
    <property type="match status" value="1"/>
</dbReference>
<proteinExistence type="inferred from homology"/>
<dbReference type="KEGG" id="cci:CC1G_05434"/>
<dbReference type="GO" id="GO:1902176">
    <property type="term" value="P:negative regulation of oxidative stress-induced intrinsic apoptotic signaling pathway"/>
    <property type="evidence" value="ECO:0007669"/>
    <property type="project" value="TreeGrafter"/>
</dbReference>
<dbReference type="AlphaFoldDB" id="A8NQ36"/>
<feature type="region of interest" description="Disordered" evidence="4">
    <location>
        <begin position="567"/>
        <end position="593"/>
    </location>
</feature>
<dbReference type="PROSITE" id="PS51374">
    <property type="entry name" value="NDPK_LIKE"/>
    <property type="match status" value="1"/>
</dbReference>
<feature type="domain" description="Nucleoside diphosphate kinase-like" evidence="5">
    <location>
        <begin position="66"/>
        <end position="200"/>
    </location>
</feature>
<feature type="region of interest" description="Disordered" evidence="4">
    <location>
        <begin position="227"/>
        <end position="264"/>
    </location>
</feature>